<organism evidence="4 5">
    <name type="scientific">Candidatus Limivivens merdigallinarum</name>
    <dbReference type="NCBI Taxonomy" id="2840859"/>
    <lineage>
        <taxon>Bacteria</taxon>
        <taxon>Bacillati</taxon>
        <taxon>Bacillota</taxon>
        <taxon>Clostridia</taxon>
        <taxon>Lachnospirales</taxon>
        <taxon>Lachnospiraceae</taxon>
        <taxon>Lachnospiraceae incertae sedis</taxon>
        <taxon>Candidatus Limivivens</taxon>
    </lineage>
</organism>
<dbReference type="EMBL" id="DVFT01000013">
    <property type="protein sequence ID" value="HIQ95106.1"/>
    <property type="molecule type" value="Genomic_DNA"/>
</dbReference>
<dbReference type="PRINTS" id="PR00040">
    <property type="entry name" value="HTHMERR"/>
</dbReference>
<dbReference type="PANTHER" id="PTHR30204:SF90">
    <property type="entry name" value="HTH-TYPE TRANSCRIPTIONAL ACTIVATOR MTA"/>
    <property type="match status" value="1"/>
</dbReference>
<dbReference type="PANTHER" id="PTHR30204">
    <property type="entry name" value="REDOX-CYCLING DRUG-SENSING TRANSCRIPTIONAL ACTIVATOR SOXR"/>
    <property type="match status" value="1"/>
</dbReference>
<protein>
    <submittedName>
        <fullName evidence="4">MerR family transcriptional regulator</fullName>
    </submittedName>
</protein>
<feature type="domain" description="HTH merR-type" evidence="3">
    <location>
        <begin position="26"/>
        <end position="79"/>
    </location>
</feature>
<accession>A0A9D1CZ69</accession>
<evidence type="ECO:0000313" key="5">
    <source>
        <dbReference type="Proteomes" id="UP000886886"/>
    </source>
</evidence>
<dbReference type="Proteomes" id="UP000886886">
    <property type="component" value="Unassembled WGS sequence"/>
</dbReference>
<reference evidence="4" key="2">
    <citation type="journal article" date="2021" name="PeerJ">
        <title>Extensive microbial diversity within the chicken gut microbiome revealed by metagenomics and culture.</title>
        <authorList>
            <person name="Gilroy R."/>
            <person name="Ravi A."/>
            <person name="Getino M."/>
            <person name="Pursley I."/>
            <person name="Horton D.L."/>
            <person name="Alikhan N.F."/>
            <person name="Baker D."/>
            <person name="Gharbi K."/>
            <person name="Hall N."/>
            <person name="Watson M."/>
            <person name="Adriaenssens E.M."/>
            <person name="Foster-Nyarko E."/>
            <person name="Jarju S."/>
            <person name="Secka A."/>
            <person name="Antonio M."/>
            <person name="Oren A."/>
            <person name="Chaudhuri R.R."/>
            <person name="La Ragione R."/>
            <person name="Hildebrand F."/>
            <person name="Pallen M.J."/>
        </authorList>
    </citation>
    <scope>NUCLEOTIDE SEQUENCE</scope>
    <source>
        <strain evidence="4">ChiSjej3B21-11622</strain>
    </source>
</reference>
<dbReference type="InterPro" id="IPR000551">
    <property type="entry name" value="MerR-type_HTH_dom"/>
</dbReference>
<name>A0A9D1CZ69_9FIRM</name>
<evidence type="ECO:0000256" key="2">
    <source>
        <dbReference type="SAM" id="MobiDB-lite"/>
    </source>
</evidence>
<dbReference type="CDD" id="cd01106">
    <property type="entry name" value="HTH_TipAL-Mta"/>
    <property type="match status" value="1"/>
</dbReference>
<dbReference type="InterPro" id="IPR047057">
    <property type="entry name" value="MerR_fam"/>
</dbReference>
<evidence type="ECO:0000313" key="4">
    <source>
        <dbReference type="EMBL" id="HIQ95106.1"/>
    </source>
</evidence>
<dbReference type="Pfam" id="PF13411">
    <property type="entry name" value="MerR_1"/>
    <property type="match status" value="1"/>
</dbReference>
<dbReference type="InterPro" id="IPR009061">
    <property type="entry name" value="DNA-bd_dom_put_sf"/>
</dbReference>
<sequence length="284" mass="33125">MEKGEELENGKRVETQPESEKDMRMIREVAKLTGVSIRTLQYYDEIGLLKPKRREGSRYRLYGKEDLERLQQILFFRELLTAKRDRLNGLIRLLKKLERGEEALSFVEFDLSGYFEMLERFRTQNPKKVKKLFGSLEMFDWTVEKIRRKEQTLGKKVAEQYGSVENFTRSIEDGFQQAENLMDNPWIQRVRACYQELASDLSRNVGDEDVQDIVKEIVQIGETKLHATGKAWEFVAKAFQENPGIIEGNDLLYGKGGTEYIGRAFAYYLDSVKQGREKEGSFTN</sequence>
<keyword evidence="1" id="KW-0238">DNA-binding</keyword>
<evidence type="ECO:0000256" key="1">
    <source>
        <dbReference type="ARBA" id="ARBA00023125"/>
    </source>
</evidence>
<dbReference type="GO" id="GO:0003700">
    <property type="term" value="F:DNA-binding transcription factor activity"/>
    <property type="evidence" value="ECO:0007669"/>
    <property type="project" value="InterPro"/>
</dbReference>
<proteinExistence type="predicted"/>
<feature type="region of interest" description="Disordered" evidence="2">
    <location>
        <begin position="1"/>
        <end position="20"/>
    </location>
</feature>
<dbReference type="AlphaFoldDB" id="A0A9D1CZ69"/>
<gene>
    <name evidence="4" type="ORF">IAB26_00945</name>
</gene>
<dbReference type="SMART" id="SM00422">
    <property type="entry name" value="HTH_MERR"/>
    <property type="match status" value="1"/>
</dbReference>
<dbReference type="SUPFAM" id="SSF46955">
    <property type="entry name" value="Putative DNA-binding domain"/>
    <property type="match status" value="1"/>
</dbReference>
<dbReference type="PROSITE" id="PS50937">
    <property type="entry name" value="HTH_MERR_2"/>
    <property type="match status" value="1"/>
</dbReference>
<dbReference type="Gene3D" id="1.10.1660.10">
    <property type="match status" value="1"/>
</dbReference>
<evidence type="ECO:0000259" key="3">
    <source>
        <dbReference type="PROSITE" id="PS50937"/>
    </source>
</evidence>
<dbReference type="GO" id="GO:0003677">
    <property type="term" value="F:DNA binding"/>
    <property type="evidence" value="ECO:0007669"/>
    <property type="project" value="UniProtKB-KW"/>
</dbReference>
<comment type="caution">
    <text evidence="4">The sequence shown here is derived from an EMBL/GenBank/DDBJ whole genome shotgun (WGS) entry which is preliminary data.</text>
</comment>
<reference evidence="4" key="1">
    <citation type="submission" date="2020-10" db="EMBL/GenBank/DDBJ databases">
        <authorList>
            <person name="Gilroy R."/>
        </authorList>
    </citation>
    <scope>NUCLEOTIDE SEQUENCE</scope>
    <source>
        <strain evidence="4">ChiSjej3B21-11622</strain>
    </source>
</reference>